<comment type="caution">
    <text evidence="1">The sequence shown here is derived from an EMBL/GenBank/DDBJ whole genome shotgun (WGS) entry which is preliminary data.</text>
</comment>
<evidence type="ECO:0000313" key="2">
    <source>
        <dbReference type="Proteomes" id="UP001196413"/>
    </source>
</evidence>
<organism evidence="1 2">
    <name type="scientific">Parelaphostrongylus tenuis</name>
    <name type="common">Meningeal worm</name>
    <dbReference type="NCBI Taxonomy" id="148309"/>
    <lineage>
        <taxon>Eukaryota</taxon>
        <taxon>Metazoa</taxon>
        <taxon>Ecdysozoa</taxon>
        <taxon>Nematoda</taxon>
        <taxon>Chromadorea</taxon>
        <taxon>Rhabditida</taxon>
        <taxon>Rhabditina</taxon>
        <taxon>Rhabditomorpha</taxon>
        <taxon>Strongyloidea</taxon>
        <taxon>Metastrongylidae</taxon>
        <taxon>Parelaphostrongylus</taxon>
    </lineage>
</organism>
<proteinExistence type="predicted"/>
<evidence type="ECO:0000313" key="1">
    <source>
        <dbReference type="EMBL" id="KAJ1349789.1"/>
    </source>
</evidence>
<dbReference type="AlphaFoldDB" id="A0AAD5MLC5"/>
<dbReference type="Proteomes" id="UP001196413">
    <property type="component" value="Unassembled WGS sequence"/>
</dbReference>
<accession>A0AAD5MLC5</accession>
<name>A0AAD5MLC5_PARTN</name>
<dbReference type="EMBL" id="JAHQIW010000745">
    <property type="protein sequence ID" value="KAJ1349789.1"/>
    <property type="molecule type" value="Genomic_DNA"/>
</dbReference>
<reference evidence="1" key="1">
    <citation type="submission" date="2021-06" db="EMBL/GenBank/DDBJ databases">
        <title>Parelaphostrongylus tenuis whole genome reference sequence.</title>
        <authorList>
            <person name="Garwood T.J."/>
            <person name="Larsen P.A."/>
            <person name="Fountain-Jones N.M."/>
            <person name="Garbe J.R."/>
            <person name="Macchietto M.G."/>
            <person name="Kania S.A."/>
            <person name="Gerhold R.W."/>
            <person name="Richards J.E."/>
            <person name="Wolf T.M."/>
        </authorList>
    </citation>
    <scope>NUCLEOTIDE SEQUENCE</scope>
    <source>
        <strain evidence="1">MNPRO001-30</strain>
        <tissue evidence="1">Meninges</tissue>
    </source>
</reference>
<protein>
    <submittedName>
        <fullName evidence="1">Uncharacterized protein</fullName>
    </submittedName>
</protein>
<gene>
    <name evidence="1" type="ORF">KIN20_005440</name>
</gene>
<sequence length="73" mass="8556">MSVGHKRESMRTTTANDARENRKWQNLYLSDFDVQNFCSNVLQKDEMVIGEKSLQKNDSDTARFFCVLFFLCP</sequence>
<keyword evidence="2" id="KW-1185">Reference proteome</keyword>